<dbReference type="GO" id="GO:0003677">
    <property type="term" value="F:DNA binding"/>
    <property type="evidence" value="ECO:0007669"/>
    <property type="project" value="UniProtKB-KW"/>
</dbReference>
<dbReference type="EMBL" id="BARS01041034">
    <property type="protein sequence ID" value="GAG41304.1"/>
    <property type="molecule type" value="Genomic_DNA"/>
</dbReference>
<name>X0XDN7_9ZZZZ</name>
<dbReference type="AlphaFoldDB" id="X0XDN7"/>
<feature type="non-terminal residue" evidence="4">
    <location>
        <position position="1"/>
    </location>
</feature>
<dbReference type="InterPro" id="IPR000814">
    <property type="entry name" value="TBP"/>
</dbReference>
<dbReference type="GO" id="GO:0006352">
    <property type="term" value="P:DNA-templated transcription initiation"/>
    <property type="evidence" value="ECO:0007669"/>
    <property type="project" value="InterPro"/>
</dbReference>
<dbReference type="PRINTS" id="PR00686">
    <property type="entry name" value="TIFACTORIID"/>
</dbReference>
<evidence type="ECO:0000256" key="3">
    <source>
        <dbReference type="ARBA" id="ARBA00023163"/>
    </source>
</evidence>
<proteinExistence type="inferred from homology"/>
<protein>
    <recommendedName>
        <fullName evidence="5">TATA-box-binding protein</fullName>
    </recommendedName>
</protein>
<dbReference type="InterPro" id="IPR012295">
    <property type="entry name" value="TBP_dom_sf"/>
</dbReference>
<comment type="similarity">
    <text evidence="1">Belongs to the TBP family.</text>
</comment>
<evidence type="ECO:0000313" key="4">
    <source>
        <dbReference type="EMBL" id="GAG41304.1"/>
    </source>
</evidence>
<dbReference type="Gene3D" id="3.30.310.10">
    <property type="entry name" value="TATA-Binding Protein"/>
    <property type="match status" value="1"/>
</dbReference>
<accession>X0XDN7</accession>
<reference evidence="4" key="1">
    <citation type="journal article" date="2014" name="Front. Microbiol.">
        <title>High frequency of phylogenetically diverse reductive dehalogenase-homologous genes in deep subseafloor sedimentary metagenomes.</title>
        <authorList>
            <person name="Kawai M."/>
            <person name="Futagami T."/>
            <person name="Toyoda A."/>
            <person name="Takaki Y."/>
            <person name="Nishi S."/>
            <person name="Hori S."/>
            <person name="Arai W."/>
            <person name="Tsubouchi T."/>
            <person name="Morono Y."/>
            <person name="Uchiyama I."/>
            <person name="Ito T."/>
            <person name="Fujiyama A."/>
            <person name="Inagaki F."/>
            <person name="Takami H."/>
        </authorList>
    </citation>
    <scope>NUCLEOTIDE SEQUENCE</scope>
    <source>
        <strain evidence="4">Expedition CK06-06</strain>
    </source>
</reference>
<keyword evidence="3" id="KW-0804">Transcription</keyword>
<dbReference type="Pfam" id="PF00352">
    <property type="entry name" value="TBP"/>
    <property type="match status" value="1"/>
</dbReference>
<evidence type="ECO:0008006" key="5">
    <source>
        <dbReference type="Google" id="ProtNLM"/>
    </source>
</evidence>
<dbReference type="SUPFAM" id="SSF55945">
    <property type="entry name" value="TATA-box binding protein-like"/>
    <property type="match status" value="1"/>
</dbReference>
<comment type="caution">
    <text evidence="4">The sequence shown here is derived from an EMBL/GenBank/DDBJ whole genome shotgun (WGS) entry which is preliminary data.</text>
</comment>
<organism evidence="4">
    <name type="scientific">marine sediment metagenome</name>
    <dbReference type="NCBI Taxonomy" id="412755"/>
    <lineage>
        <taxon>unclassified sequences</taxon>
        <taxon>metagenomes</taxon>
        <taxon>ecological metagenomes</taxon>
    </lineage>
</organism>
<evidence type="ECO:0000256" key="2">
    <source>
        <dbReference type="ARBA" id="ARBA00023125"/>
    </source>
</evidence>
<sequence length="197" mass="22572">SLNYYFELHSDWARGNKEMLMISVILDRKINQALEEIIQSLCTDFETQLSSTKDIFKALYVITQDSFSDEENTDIKRINEDLKVMLKEFYKKIVIVQRQKTTKHVITVSLEIEKKLDLNHIAQKIEGAEFNPEKFPGLVMKSENPSATIILFATGKMVISGLKRTSEAEQVVDKAINKIGELDINLTNPKISFESIK</sequence>
<gene>
    <name evidence="4" type="ORF">S01H1_62472</name>
</gene>
<keyword evidence="2" id="KW-0238">DNA-binding</keyword>
<dbReference type="PANTHER" id="PTHR10126">
    <property type="entry name" value="TATA-BOX BINDING PROTEIN"/>
    <property type="match status" value="1"/>
</dbReference>
<evidence type="ECO:0000256" key="1">
    <source>
        <dbReference type="ARBA" id="ARBA00005560"/>
    </source>
</evidence>